<keyword evidence="3" id="KW-1185">Reference proteome</keyword>
<organism evidence="2 3">
    <name type="scientific">Stachybotrys elegans</name>
    <dbReference type="NCBI Taxonomy" id="80388"/>
    <lineage>
        <taxon>Eukaryota</taxon>
        <taxon>Fungi</taxon>
        <taxon>Dikarya</taxon>
        <taxon>Ascomycota</taxon>
        <taxon>Pezizomycotina</taxon>
        <taxon>Sordariomycetes</taxon>
        <taxon>Hypocreomycetidae</taxon>
        <taxon>Hypocreales</taxon>
        <taxon>Stachybotryaceae</taxon>
        <taxon>Stachybotrys</taxon>
    </lineage>
</organism>
<protein>
    <submittedName>
        <fullName evidence="2">Uncharacterized protein</fullName>
    </submittedName>
</protein>
<accession>A0A8K0SJY8</accession>
<sequence length="161" mass="17830">MRWRPDIGRSLCRMSQPRQLWPTWPALITATHVPSGQKRVPGGERHQLSRQAPSPLSPLARVTTSTHALRSLVGSRGPWAVEETRPAANSHKARRRVAPRGPVSWFRQTMAVGREMKTASGHGGGCSDATLALWLKRDNNSRMAGKTKVIPHIRMLHPGSE</sequence>
<gene>
    <name evidence="2" type="ORF">B0I35DRAFT_110064</name>
</gene>
<evidence type="ECO:0000313" key="3">
    <source>
        <dbReference type="Proteomes" id="UP000813444"/>
    </source>
</evidence>
<evidence type="ECO:0000256" key="1">
    <source>
        <dbReference type="SAM" id="MobiDB-lite"/>
    </source>
</evidence>
<reference evidence="2" key="1">
    <citation type="journal article" date="2021" name="Nat. Commun.">
        <title>Genetic determinants of endophytism in the Arabidopsis root mycobiome.</title>
        <authorList>
            <person name="Mesny F."/>
            <person name="Miyauchi S."/>
            <person name="Thiergart T."/>
            <person name="Pickel B."/>
            <person name="Atanasova L."/>
            <person name="Karlsson M."/>
            <person name="Huettel B."/>
            <person name="Barry K.W."/>
            <person name="Haridas S."/>
            <person name="Chen C."/>
            <person name="Bauer D."/>
            <person name="Andreopoulos W."/>
            <person name="Pangilinan J."/>
            <person name="LaButti K."/>
            <person name="Riley R."/>
            <person name="Lipzen A."/>
            <person name="Clum A."/>
            <person name="Drula E."/>
            <person name="Henrissat B."/>
            <person name="Kohler A."/>
            <person name="Grigoriev I.V."/>
            <person name="Martin F.M."/>
            <person name="Hacquard S."/>
        </authorList>
    </citation>
    <scope>NUCLEOTIDE SEQUENCE</scope>
    <source>
        <strain evidence="2">MPI-CAGE-CH-0235</strain>
    </source>
</reference>
<dbReference type="AlphaFoldDB" id="A0A8K0SJY8"/>
<dbReference type="Proteomes" id="UP000813444">
    <property type="component" value="Unassembled WGS sequence"/>
</dbReference>
<evidence type="ECO:0000313" key="2">
    <source>
        <dbReference type="EMBL" id="KAH7305903.1"/>
    </source>
</evidence>
<proteinExistence type="predicted"/>
<name>A0A8K0SJY8_9HYPO</name>
<dbReference type="EMBL" id="JAGPNK010000017">
    <property type="protein sequence ID" value="KAH7305903.1"/>
    <property type="molecule type" value="Genomic_DNA"/>
</dbReference>
<feature type="region of interest" description="Disordered" evidence="1">
    <location>
        <begin position="34"/>
        <end position="58"/>
    </location>
</feature>
<comment type="caution">
    <text evidence="2">The sequence shown here is derived from an EMBL/GenBank/DDBJ whole genome shotgun (WGS) entry which is preliminary data.</text>
</comment>